<keyword evidence="1" id="KW-1133">Transmembrane helix</keyword>
<dbReference type="SUPFAM" id="SSF48452">
    <property type="entry name" value="TPR-like"/>
    <property type="match status" value="1"/>
</dbReference>
<keyword evidence="3" id="KW-1185">Reference proteome</keyword>
<accession>A0ABQ3L8L2</accession>
<feature type="transmembrane region" description="Helical" evidence="1">
    <location>
        <begin position="25"/>
        <end position="44"/>
    </location>
</feature>
<sequence length="217" mass="22830">MSGWIGLALIGVVAAAALWASGVSRSLWTLVGAAVMLGAAGYALQQRAGLGEHLAASDAIPVAVAPEMVELRDAMLGRFTGDGAYLIASDALMRAGSRRSGVNVILLGLNHYPRSLTLWTGLGTAMAQHDAAMSPAARLAFEQATRLAPDHPAPAFFEGLAYAQARDYRTAHRYWARALSLAPAGTSYRREIALRLAALDMVLAQLDAAGTKKGAFR</sequence>
<protein>
    <recommendedName>
        <fullName evidence="4">Cytochrome C biosynthesis protein</fullName>
    </recommendedName>
</protein>
<comment type="caution">
    <text evidence="2">The sequence shown here is derived from an EMBL/GenBank/DDBJ whole genome shotgun (WGS) entry which is preliminary data.</text>
</comment>
<dbReference type="Gene3D" id="1.25.40.10">
    <property type="entry name" value="Tetratricopeptide repeat domain"/>
    <property type="match status" value="1"/>
</dbReference>
<reference evidence="3" key="1">
    <citation type="journal article" date="2019" name="Int. J. Syst. Evol. Microbiol.">
        <title>The Global Catalogue of Microorganisms (GCM) 10K type strain sequencing project: providing services to taxonomists for standard genome sequencing and annotation.</title>
        <authorList>
            <consortium name="The Broad Institute Genomics Platform"/>
            <consortium name="The Broad Institute Genome Sequencing Center for Infectious Disease"/>
            <person name="Wu L."/>
            <person name="Ma J."/>
        </authorList>
    </citation>
    <scope>NUCLEOTIDE SEQUENCE [LARGE SCALE GENOMIC DNA]</scope>
    <source>
        <strain evidence="3">CGMCC 1.8957</strain>
    </source>
</reference>
<proteinExistence type="predicted"/>
<keyword evidence="1" id="KW-0472">Membrane</keyword>
<organism evidence="2 3">
    <name type="scientific">Sphingomonas glacialis</name>
    <dbReference type="NCBI Taxonomy" id="658225"/>
    <lineage>
        <taxon>Bacteria</taxon>
        <taxon>Pseudomonadati</taxon>
        <taxon>Pseudomonadota</taxon>
        <taxon>Alphaproteobacteria</taxon>
        <taxon>Sphingomonadales</taxon>
        <taxon>Sphingomonadaceae</taxon>
        <taxon>Sphingomonas</taxon>
    </lineage>
</organism>
<gene>
    <name evidence="2" type="ORF">GCM10008023_03470</name>
</gene>
<dbReference type="RefSeq" id="WP_189674858.1">
    <property type="nucleotide sequence ID" value="NZ_BNAQ01000001.1"/>
</dbReference>
<evidence type="ECO:0000313" key="3">
    <source>
        <dbReference type="Proteomes" id="UP000652430"/>
    </source>
</evidence>
<name>A0ABQ3L8L2_9SPHN</name>
<dbReference type="InterPro" id="IPR011990">
    <property type="entry name" value="TPR-like_helical_dom_sf"/>
</dbReference>
<keyword evidence="1" id="KW-0812">Transmembrane</keyword>
<dbReference type="Proteomes" id="UP000652430">
    <property type="component" value="Unassembled WGS sequence"/>
</dbReference>
<evidence type="ECO:0008006" key="4">
    <source>
        <dbReference type="Google" id="ProtNLM"/>
    </source>
</evidence>
<dbReference type="EMBL" id="BNAQ01000001">
    <property type="protein sequence ID" value="GHH08291.1"/>
    <property type="molecule type" value="Genomic_DNA"/>
</dbReference>
<evidence type="ECO:0000313" key="2">
    <source>
        <dbReference type="EMBL" id="GHH08291.1"/>
    </source>
</evidence>
<evidence type="ECO:0000256" key="1">
    <source>
        <dbReference type="SAM" id="Phobius"/>
    </source>
</evidence>